<keyword evidence="3" id="KW-0456">Lyase</keyword>
<dbReference type="EMBL" id="JOWA01000099">
    <property type="protein sequence ID" value="KEZ42310.1"/>
    <property type="molecule type" value="Genomic_DNA"/>
</dbReference>
<dbReference type="InterPro" id="IPR036378">
    <property type="entry name" value="FAS1_dom_sf"/>
</dbReference>
<dbReference type="VEuPathDB" id="FungiDB:SAPIO_CDS5469"/>
<dbReference type="PANTHER" id="PTHR28156:SF1">
    <property type="entry name" value="FAS1 DOMAIN-CONTAINING PROTEIN YDR262W"/>
    <property type="match status" value="1"/>
</dbReference>
<name>A0A084G4P8_PSEDA</name>
<dbReference type="GO" id="GO:0016829">
    <property type="term" value="F:lyase activity"/>
    <property type="evidence" value="ECO:0007669"/>
    <property type="project" value="UniProtKB-KW"/>
</dbReference>
<evidence type="ECO:0000259" key="4">
    <source>
        <dbReference type="PROSITE" id="PS50213"/>
    </source>
</evidence>
<dbReference type="InterPro" id="IPR001608">
    <property type="entry name" value="Ala_racemase_N"/>
</dbReference>
<dbReference type="Proteomes" id="UP000028545">
    <property type="component" value="Unassembled WGS sequence"/>
</dbReference>
<dbReference type="InterPro" id="IPR040200">
    <property type="entry name" value="Mug57-like"/>
</dbReference>
<keyword evidence="2" id="KW-0732">Signal</keyword>
<dbReference type="InterPro" id="IPR000782">
    <property type="entry name" value="FAS1_domain"/>
</dbReference>
<dbReference type="RefSeq" id="XP_016642109.1">
    <property type="nucleotide sequence ID" value="XM_016787794.1"/>
</dbReference>
<evidence type="ECO:0000256" key="3">
    <source>
        <dbReference type="ARBA" id="ARBA00023239"/>
    </source>
</evidence>
<sequence length="579" mass="64053">MVDHPDQLEYAKALWEASGHPPLVFMKVDGGYHRSGVVPQSPISVDILAKLFQLDNEGVIKFHGLYIHAGHSYDAREDWQALKFLLEEFTVLGQFADSFQEGQPPRPLILSVGASPTATSLQHPCLTQSNESASCSHKDSEICREILNRLQDLKSKGYRLEAHAGVYPTLDLQQLSTHARSPDLLSSDDIGISILVDVVSLYPGRGPDGTTEALIDAGCLGLGREPCKDMGGEKSRHYNGWGLVAPWPEAGLSIPPPTSEFPAVHGGWQVVKVSQEHGVLGWKGDRTDEVPLKVGQRVRIWPNHSCIAGACYDWYLIVDSRKEESRNIVVDVWPRWRAPVAYVATSPDYPLQQSCHIPNFHSLDKYFAFPISIMKPILAAFILSTCSPACSLVLGLNIFRYIGDVQLPLMPPIDKPHHQQPPPQGQGEVILSDVMGRDKSINVFAGFTRDVECIEARLDDSKVNTTVLAPLNSAIEKLPRKPWEDPRDYGALGADAYEGEDGLERAQRNLRRFVEAHIVPRSPWPENDKAQVVGGGRDIWWESQGNKKILKPDNIEVVNVASSVSNGEVWIINGVVNYA</sequence>
<reference evidence="5 6" key="1">
    <citation type="journal article" date="2014" name="Genome Announc.">
        <title>Draft genome sequence of the pathogenic fungus Scedosporium apiospermum.</title>
        <authorList>
            <person name="Vandeputte P."/>
            <person name="Ghamrawi S."/>
            <person name="Rechenmann M."/>
            <person name="Iltis A."/>
            <person name="Giraud S."/>
            <person name="Fleury M."/>
            <person name="Thornton C."/>
            <person name="Delhaes L."/>
            <person name="Meyer W."/>
            <person name="Papon N."/>
            <person name="Bouchara J.P."/>
        </authorList>
    </citation>
    <scope>NUCLEOTIDE SEQUENCE [LARGE SCALE GENOMIC DNA]</scope>
    <source>
        <strain evidence="5 6">IHEM 14462</strain>
    </source>
</reference>
<comment type="similarity">
    <text evidence="1">Belongs to the DSD1 family.</text>
</comment>
<dbReference type="Gene3D" id="2.40.37.20">
    <property type="entry name" value="D-serine dehydratase-like domain"/>
    <property type="match status" value="1"/>
</dbReference>
<dbReference type="InterPro" id="IPR042208">
    <property type="entry name" value="D-ser_dehydrat-like_sf"/>
</dbReference>
<dbReference type="Gene3D" id="3.20.20.10">
    <property type="entry name" value="Alanine racemase"/>
    <property type="match status" value="1"/>
</dbReference>
<keyword evidence="6" id="KW-1185">Reference proteome</keyword>
<evidence type="ECO:0000256" key="2">
    <source>
        <dbReference type="ARBA" id="ARBA00022729"/>
    </source>
</evidence>
<dbReference type="SUPFAM" id="SSF82153">
    <property type="entry name" value="FAS1 domain"/>
    <property type="match status" value="1"/>
</dbReference>
<organism evidence="5 6">
    <name type="scientific">Pseudallescheria apiosperma</name>
    <name type="common">Scedosporium apiospermum</name>
    <dbReference type="NCBI Taxonomy" id="563466"/>
    <lineage>
        <taxon>Eukaryota</taxon>
        <taxon>Fungi</taxon>
        <taxon>Dikarya</taxon>
        <taxon>Ascomycota</taxon>
        <taxon>Pezizomycotina</taxon>
        <taxon>Sordariomycetes</taxon>
        <taxon>Hypocreomycetidae</taxon>
        <taxon>Microascales</taxon>
        <taxon>Microascaceae</taxon>
        <taxon>Scedosporium</taxon>
    </lineage>
</organism>
<dbReference type="OrthoDB" id="5551751at2759"/>
<dbReference type="AlphaFoldDB" id="A0A084G4P8"/>
<dbReference type="KEGG" id="sapo:SAPIO_CDS5469"/>
<dbReference type="HOGENOM" id="CLU_471039_0_0_1"/>
<dbReference type="InterPro" id="IPR026956">
    <property type="entry name" value="D-ser_dehydrat-like_dom"/>
</dbReference>
<dbReference type="SMART" id="SM01119">
    <property type="entry name" value="D-ser_dehydrat"/>
    <property type="match status" value="1"/>
</dbReference>
<dbReference type="PANTHER" id="PTHR28156">
    <property type="entry name" value="FAS1 DOMAIN-CONTAINING PROTEIN YDR262W"/>
    <property type="match status" value="1"/>
</dbReference>
<feature type="domain" description="FAS1" evidence="4">
    <location>
        <begin position="428"/>
        <end position="576"/>
    </location>
</feature>
<accession>A0A084G4P8</accession>
<dbReference type="GeneID" id="27724541"/>
<dbReference type="SUPFAM" id="SSF51419">
    <property type="entry name" value="PLP-binding barrel"/>
    <property type="match status" value="1"/>
</dbReference>
<protein>
    <recommendedName>
        <fullName evidence="4">FAS1 domain-containing protein</fullName>
    </recommendedName>
</protein>
<evidence type="ECO:0000256" key="1">
    <source>
        <dbReference type="ARBA" id="ARBA00005323"/>
    </source>
</evidence>
<comment type="caution">
    <text evidence="5">The sequence shown here is derived from an EMBL/GenBank/DDBJ whole genome shotgun (WGS) entry which is preliminary data.</text>
</comment>
<dbReference type="PROSITE" id="PS50213">
    <property type="entry name" value="FAS1"/>
    <property type="match status" value="1"/>
</dbReference>
<evidence type="ECO:0000313" key="5">
    <source>
        <dbReference type="EMBL" id="KEZ42310.1"/>
    </source>
</evidence>
<dbReference type="InterPro" id="IPR029066">
    <property type="entry name" value="PLP-binding_barrel"/>
</dbReference>
<dbReference type="Pfam" id="PF14031">
    <property type="entry name" value="D-ser_dehydrat"/>
    <property type="match status" value="1"/>
</dbReference>
<dbReference type="Pfam" id="PF01168">
    <property type="entry name" value="Ala_racemase_N"/>
    <property type="match status" value="1"/>
</dbReference>
<evidence type="ECO:0000313" key="6">
    <source>
        <dbReference type="Proteomes" id="UP000028545"/>
    </source>
</evidence>
<gene>
    <name evidence="5" type="ORF">SAPIO_CDS5469</name>
</gene>
<proteinExistence type="inferred from homology"/>